<reference evidence="1" key="1">
    <citation type="journal article" date="2020" name="mSystems">
        <title>Genome- and Community-Level Interaction Insights into Carbon Utilization and Element Cycling Functions of Hydrothermarchaeota in Hydrothermal Sediment.</title>
        <authorList>
            <person name="Zhou Z."/>
            <person name="Liu Y."/>
            <person name="Xu W."/>
            <person name="Pan J."/>
            <person name="Luo Z.H."/>
            <person name="Li M."/>
        </authorList>
    </citation>
    <scope>NUCLEOTIDE SEQUENCE [LARGE SCALE GENOMIC DNA]</scope>
    <source>
        <strain evidence="1">SpSt-747</strain>
    </source>
</reference>
<protein>
    <recommendedName>
        <fullName evidence="2">Uroporphyrinogen decarboxylase (URO-D) domain-containing protein</fullName>
    </recommendedName>
</protein>
<gene>
    <name evidence="1" type="ORF">ENV30_00960</name>
</gene>
<evidence type="ECO:0000313" key="1">
    <source>
        <dbReference type="EMBL" id="HGI29874.1"/>
    </source>
</evidence>
<dbReference type="Gene3D" id="3.20.20.210">
    <property type="match status" value="1"/>
</dbReference>
<comment type="caution">
    <text evidence="1">The sequence shown here is derived from an EMBL/GenBank/DDBJ whole genome shotgun (WGS) entry which is preliminary data.</text>
</comment>
<accession>A0A7V3YF05</accession>
<proteinExistence type="predicted"/>
<dbReference type="AlphaFoldDB" id="A0A7V3YF05"/>
<dbReference type="EMBL" id="DTFV01000018">
    <property type="protein sequence ID" value="HGI29874.1"/>
    <property type="molecule type" value="Genomic_DNA"/>
</dbReference>
<sequence length="431" mass="51215">MTDQTVASLYRVSFRSEEIQVTPKEREILRALARRVRELSELPEQEEKRRLWYRHNALERTRPVIFCDPENGWNEIIPPQSLQCEGRLARHWEMWLRKEIFWGESMGDDKVIESYFDVPYMYEETGWGLEERIVKVEAWGSYRWDPPLKDYRDMEKLRFPEIHIDEEASEKLLNLAQEVFGDILIVRRKTVWWWTLGMTWTLVNLRGLEQIMLDMYDHPRELHELMAFLRDGHLRKLDFLEQHNLLSLNTDGTYVGSGGFGYTTELPQKDFDGVHVRTIDMWGFAESQETCYVSPEMFEEFIFPYQYAILERFGLNCYGCCEPLHSRWHVVKRFPSLRRVSVSPWADLRKMAEYLGREYIYSMKPSPSDLAVPRVDEEHIRKKLREALEITKDCCVEVIMKDNHTIGGNPENVIAWCRIAKEEAERVASSR</sequence>
<organism evidence="1">
    <name type="scientific">Candidatus Caldatribacterium californiense</name>
    <dbReference type="NCBI Taxonomy" id="1454726"/>
    <lineage>
        <taxon>Bacteria</taxon>
        <taxon>Pseudomonadati</taxon>
        <taxon>Atribacterota</taxon>
        <taxon>Atribacteria</taxon>
        <taxon>Atribacterales</taxon>
        <taxon>Candidatus Caldatribacteriaceae</taxon>
        <taxon>Candidatus Caldatribacterium</taxon>
    </lineage>
</organism>
<dbReference type="InterPro" id="IPR038071">
    <property type="entry name" value="UROD/MetE-like_sf"/>
</dbReference>
<evidence type="ECO:0008006" key="2">
    <source>
        <dbReference type="Google" id="ProtNLM"/>
    </source>
</evidence>
<name>A0A7V3YF05_9BACT</name>